<dbReference type="InterPro" id="IPR000713">
    <property type="entry name" value="Mur_ligase_N"/>
</dbReference>
<dbReference type="GO" id="GO:0005524">
    <property type="term" value="F:ATP binding"/>
    <property type="evidence" value="ECO:0007669"/>
    <property type="project" value="InterPro"/>
</dbReference>
<dbReference type="InterPro" id="IPR036565">
    <property type="entry name" value="Mur-like_cat_sf"/>
</dbReference>
<dbReference type="GO" id="GO:0016881">
    <property type="term" value="F:acid-amino acid ligase activity"/>
    <property type="evidence" value="ECO:0007669"/>
    <property type="project" value="InterPro"/>
</dbReference>
<sequence length="334" mass="35118">MTLRDLIGEMDVAAVHGDPAVSVEGLALDSRRVRRGDLFFALAGLRQDGGAFVDAAFAAGACGAVITRGATASRTPVIEVEDPRLALAQAACSFHGHPSRALTVVAVTGTNGKTTFTWMLESIFRAAGLRTGRIGTTGYRIDDETRPAPFTTPEAPELQGLLREMADVGVQAVALEASSHALAQRRTYGLECDVVAFTNLTQDHLDYHGNMEAYLDAKLMLFDGRNGARAKRAVAVVNADDPSAARVIAAAARGGMAVVRVGTRQASELVVDELKILREGLGVRFMAGALEASTPRGGWRQPPRRGGGNIDFVLPLLGRYNGINAALAGAAALA</sequence>
<dbReference type="Gene3D" id="3.40.1190.10">
    <property type="entry name" value="Mur-like, catalytic domain"/>
    <property type="match status" value="1"/>
</dbReference>
<proteinExistence type="predicted"/>
<dbReference type="SUPFAM" id="SSF63418">
    <property type="entry name" value="MurE/MurF N-terminal domain"/>
    <property type="match status" value="1"/>
</dbReference>
<comment type="caution">
    <text evidence="3">The sequence shown here is derived from an EMBL/GenBank/DDBJ whole genome shotgun (WGS) entry which is preliminary data.</text>
</comment>
<dbReference type="AlphaFoldDB" id="A0A538SIW6"/>
<dbReference type="Gene3D" id="3.40.1390.10">
    <property type="entry name" value="MurE/MurF, N-terminal domain"/>
    <property type="match status" value="1"/>
</dbReference>
<dbReference type="EMBL" id="VBOS01000379">
    <property type="protein sequence ID" value="TMQ51308.1"/>
    <property type="molecule type" value="Genomic_DNA"/>
</dbReference>
<feature type="domain" description="Mur ligase N-terminal catalytic" evidence="1">
    <location>
        <begin position="23"/>
        <end position="94"/>
    </location>
</feature>
<organism evidence="3 4">
    <name type="scientific">Eiseniibacteriota bacterium</name>
    <dbReference type="NCBI Taxonomy" id="2212470"/>
    <lineage>
        <taxon>Bacteria</taxon>
        <taxon>Candidatus Eiseniibacteriota</taxon>
    </lineage>
</organism>
<feature type="non-terminal residue" evidence="3">
    <location>
        <position position="334"/>
    </location>
</feature>
<dbReference type="PANTHER" id="PTHR23135:SF4">
    <property type="entry name" value="UDP-N-ACETYLMURAMOYL-L-ALANYL-D-GLUTAMATE--2,6-DIAMINOPIMELATE LIGASE MURE HOMOLOG, CHLOROPLASTIC"/>
    <property type="match status" value="1"/>
</dbReference>
<dbReference type="SUPFAM" id="SSF53623">
    <property type="entry name" value="MurD-like peptide ligases, catalytic domain"/>
    <property type="match status" value="1"/>
</dbReference>
<accession>A0A538SIW6</accession>
<feature type="domain" description="Mur ligase central" evidence="2">
    <location>
        <begin position="107"/>
        <end position="332"/>
    </location>
</feature>
<dbReference type="Proteomes" id="UP000317716">
    <property type="component" value="Unassembled WGS sequence"/>
</dbReference>
<evidence type="ECO:0000313" key="3">
    <source>
        <dbReference type="EMBL" id="TMQ51308.1"/>
    </source>
</evidence>
<dbReference type="InterPro" id="IPR035911">
    <property type="entry name" value="MurE/MurF_N"/>
</dbReference>
<evidence type="ECO:0000313" key="4">
    <source>
        <dbReference type="Proteomes" id="UP000317716"/>
    </source>
</evidence>
<keyword evidence="3" id="KW-0436">Ligase</keyword>
<dbReference type="PANTHER" id="PTHR23135">
    <property type="entry name" value="MUR LIGASE FAMILY MEMBER"/>
    <property type="match status" value="1"/>
</dbReference>
<dbReference type="Pfam" id="PF01225">
    <property type="entry name" value="Mur_ligase"/>
    <property type="match status" value="1"/>
</dbReference>
<evidence type="ECO:0000259" key="1">
    <source>
        <dbReference type="Pfam" id="PF01225"/>
    </source>
</evidence>
<dbReference type="InterPro" id="IPR013221">
    <property type="entry name" value="Mur_ligase_cen"/>
</dbReference>
<protein>
    <submittedName>
        <fullName evidence="3">UDP-N-acetylmuramoyl-L-alanyl-D-glutamate--2, 6-diaminopimelate ligase</fullName>
    </submittedName>
</protein>
<name>A0A538SIW6_UNCEI</name>
<gene>
    <name evidence="3" type="ORF">E6K72_10525</name>
</gene>
<reference evidence="3 4" key="1">
    <citation type="journal article" date="2019" name="Nat. Microbiol.">
        <title>Mediterranean grassland soil C-N compound turnover is dependent on rainfall and depth, and is mediated by genomically divergent microorganisms.</title>
        <authorList>
            <person name="Diamond S."/>
            <person name="Andeer P.F."/>
            <person name="Li Z."/>
            <person name="Crits-Christoph A."/>
            <person name="Burstein D."/>
            <person name="Anantharaman K."/>
            <person name="Lane K.R."/>
            <person name="Thomas B.C."/>
            <person name="Pan C."/>
            <person name="Northen T.R."/>
            <person name="Banfield J.F."/>
        </authorList>
    </citation>
    <scope>NUCLEOTIDE SEQUENCE [LARGE SCALE GENOMIC DNA]</scope>
    <source>
        <strain evidence="3">WS_2</strain>
    </source>
</reference>
<evidence type="ECO:0000259" key="2">
    <source>
        <dbReference type="Pfam" id="PF08245"/>
    </source>
</evidence>
<dbReference type="Pfam" id="PF08245">
    <property type="entry name" value="Mur_ligase_M"/>
    <property type="match status" value="1"/>
</dbReference>